<dbReference type="SUPFAM" id="SSF52540">
    <property type="entry name" value="P-loop containing nucleoside triphosphate hydrolases"/>
    <property type="match status" value="1"/>
</dbReference>
<dbReference type="RefSeq" id="WP_023173976.1">
    <property type="nucleotide sequence ID" value="NC_022600.1"/>
</dbReference>
<dbReference type="InterPro" id="IPR027417">
    <property type="entry name" value="P-loop_NTPase"/>
</dbReference>
<dbReference type="GO" id="GO:0005524">
    <property type="term" value="F:ATP binding"/>
    <property type="evidence" value="ECO:0007669"/>
    <property type="project" value="UniProtKB-KW"/>
</dbReference>
<gene>
    <name evidence="5" type="primary">potA</name>
    <name evidence="5" type="ORF">GKIL_2542</name>
</gene>
<organism evidence="5 6">
    <name type="scientific">Gloeobacter kilaueensis (strain ATCC BAA-2537 / CCAP 1431/1 / ULC 316 / JS1)</name>
    <dbReference type="NCBI Taxonomy" id="1183438"/>
    <lineage>
        <taxon>Bacteria</taxon>
        <taxon>Bacillati</taxon>
        <taxon>Cyanobacteriota</taxon>
        <taxon>Cyanophyceae</taxon>
        <taxon>Gloeobacterales</taxon>
        <taxon>Gloeobacteraceae</taxon>
        <taxon>Gloeobacter</taxon>
    </lineage>
</organism>
<evidence type="ECO:0000256" key="1">
    <source>
        <dbReference type="ARBA" id="ARBA00022448"/>
    </source>
</evidence>
<dbReference type="PROSITE" id="PS50893">
    <property type="entry name" value="ABC_TRANSPORTER_2"/>
    <property type="match status" value="1"/>
</dbReference>
<evidence type="ECO:0000313" key="5">
    <source>
        <dbReference type="EMBL" id="AGY58788.1"/>
    </source>
</evidence>
<dbReference type="Pfam" id="PF00005">
    <property type="entry name" value="ABC_tran"/>
    <property type="match status" value="1"/>
</dbReference>
<sequence>MGVELYKVVLSVLPNGLRLQNLSLTLQSQIVLANVSLTLAAGTIGCLIGANGSGKSSLLRCLNRLYETAPGSVFLGEQDITALPVLSLRRRVSLVAQQPALFAGTVHENLAYGPRLHGEPFSVTDAKELLLQVQLEPAFYLDRDVQSLSGGEAQRVNLARSLANRPWVLLLDEPTAALDPLSTRHVEDVLLQLNREERITVLWVSHDPAQVLRVAHALFQLERGRLVAQGDPGAVLGAVPEEGSR</sequence>
<dbReference type="EMBL" id="CP003587">
    <property type="protein sequence ID" value="AGY58788.1"/>
    <property type="molecule type" value="Genomic_DNA"/>
</dbReference>
<dbReference type="KEGG" id="glj:GKIL_2542"/>
<dbReference type="PANTHER" id="PTHR43423">
    <property type="entry name" value="ABC TRANSPORTER I FAMILY MEMBER 17"/>
    <property type="match status" value="1"/>
</dbReference>
<keyword evidence="6" id="KW-1185">Reference proteome</keyword>
<keyword evidence="1" id="KW-0813">Transport</keyword>
<name>U5QIS0_GLOK1</name>
<dbReference type="PATRIC" id="fig|1183438.3.peg.2504"/>
<dbReference type="SMART" id="SM00382">
    <property type="entry name" value="AAA"/>
    <property type="match status" value="1"/>
</dbReference>
<dbReference type="Gene3D" id="3.40.50.300">
    <property type="entry name" value="P-loop containing nucleotide triphosphate hydrolases"/>
    <property type="match status" value="1"/>
</dbReference>
<reference evidence="5 6" key="1">
    <citation type="journal article" date="2013" name="PLoS ONE">
        <title>Cultivation and Complete Genome Sequencing of Gloeobacter kilaueensis sp. nov., from a Lava Cave in Kilauea Caldera, Hawai'i.</title>
        <authorList>
            <person name="Saw J.H."/>
            <person name="Schatz M."/>
            <person name="Brown M.V."/>
            <person name="Kunkel D.D."/>
            <person name="Foster J.S."/>
            <person name="Shick H."/>
            <person name="Christensen S."/>
            <person name="Hou S."/>
            <person name="Wan X."/>
            <person name="Donachie S.P."/>
        </authorList>
    </citation>
    <scope>NUCLEOTIDE SEQUENCE [LARGE SCALE GENOMIC DNA]</scope>
    <source>
        <strain evidence="6">JS</strain>
    </source>
</reference>
<dbReference type="eggNOG" id="COG1117">
    <property type="taxonomic scope" value="Bacteria"/>
</dbReference>
<dbReference type="Proteomes" id="UP000017396">
    <property type="component" value="Chromosome"/>
</dbReference>
<feature type="domain" description="ABC transporter" evidence="4">
    <location>
        <begin position="17"/>
        <end position="245"/>
    </location>
</feature>
<dbReference type="HOGENOM" id="CLU_000604_1_22_3"/>
<keyword evidence="2" id="KW-0547">Nucleotide-binding</keyword>
<dbReference type="PROSITE" id="PS00211">
    <property type="entry name" value="ABC_TRANSPORTER_1"/>
    <property type="match status" value="1"/>
</dbReference>
<dbReference type="InterPro" id="IPR017871">
    <property type="entry name" value="ABC_transporter-like_CS"/>
</dbReference>
<accession>U5QIS0</accession>
<evidence type="ECO:0000313" key="6">
    <source>
        <dbReference type="Proteomes" id="UP000017396"/>
    </source>
</evidence>
<protein>
    <submittedName>
        <fullName evidence="5">ABC transporter</fullName>
    </submittedName>
</protein>
<dbReference type="InterPro" id="IPR003439">
    <property type="entry name" value="ABC_transporter-like_ATP-bd"/>
</dbReference>
<evidence type="ECO:0000256" key="3">
    <source>
        <dbReference type="ARBA" id="ARBA00022840"/>
    </source>
</evidence>
<dbReference type="AlphaFoldDB" id="U5QIS0"/>
<keyword evidence="3" id="KW-0067">ATP-binding</keyword>
<evidence type="ECO:0000256" key="2">
    <source>
        <dbReference type="ARBA" id="ARBA00022741"/>
    </source>
</evidence>
<evidence type="ECO:0000259" key="4">
    <source>
        <dbReference type="PROSITE" id="PS50893"/>
    </source>
</evidence>
<dbReference type="GO" id="GO:0016887">
    <property type="term" value="F:ATP hydrolysis activity"/>
    <property type="evidence" value="ECO:0007669"/>
    <property type="project" value="InterPro"/>
</dbReference>
<dbReference type="InterPro" id="IPR003593">
    <property type="entry name" value="AAA+_ATPase"/>
</dbReference>
<dbReference type="PANTHER" id="PTHR43423:SF1">
    <property type="entry name" value="ABC TRANSPORTER I FAMILY MEMBER 17"/>
    <property type="match status" value="1"/>
</dbReference>
<proteinExistence type="predicted"/>
<dbReference type="STRING" id="1183438.GKIL_2542"/>